<proteinExistence type="inferred from homology"/>
<comment type="subunit">
    <text evidence="4">Homodimer.</text>
</comment>
<dbReference type="Pfam" id="PF22580">
    <property type="entry name" value="KYNU_C"/>
    <property type="match status" value="1"/>
</dbReference>
<evidence type="ECO:0000256" key="3">
    <source>
        <dbReference type="ARBA" id="ARBA00022898"/>
    </source>
</evidence>
<dbReference type="UniPathway" id="UPA00334">
    <property type="reaction ID" value="UER00455"/>
</dbReference>
<dbReference type="GO" id="GO:0030170">
    <property type="term" value="F:pyridoxal phosphate binding"/>
    <property type="evidence" value="ECO:0007669"/>
    <property type="project" value="InterPro"/>
</dbReference>
<comment type="pathway">
    <text evidence="4">Cofactor biosynthesis; NAD(+) biosynthesis; quinolinate from L-kynurenine: step 2/3.</text>
</comment>
<dbReference type="GO" id="GO:0008483">
    <property type="term" value="F:transaminase activity"/>
    <property type="evidence" value="ECO:0007669"/>
    <property type="project" value="UniProtKB-KW"/>
</dbReference>
<accession>A0A399R1U0</accession>
<comment type="caution">
    <text evidence="5">The sequence shown here is derived from an EMBL/GenBank/DDBJ whole genome shotgun (WGS) entry which is preliminary data.</text>
</comment>
<sequence>MIYNCPSSRDSAIASDRHDILAHAREAFDVEGGLIYLVGHSLGPATHNALDALHQAAKYDWRRGLVRSWNSAGWFTLAKATGAQLARLVGARQQEVMIADSVSANIFKLASAALSAGLPASSTLIIEEDEFPTDQYITEALSTLQGADFRRVEAGRGIAAMQETGGILIRSLVNYRNAERRDMATEEKLAQQAGGLIIWDLSHATGVIEVALNKASARLATGCTYKYLNGGPGAPSFLYVEKDLIEKLESPMPGWMGHASPFTFDPEYTPADDITRFANGTPPILSLAALSGALEAFEALDLSLVAAKARALGDLVTTRAGDVGLTVGSPVQGKDRGGHVSFSHPHAHEIVRALAARNIFADFRAPDTIRFGLSPLFLRFIDVWDAMDALADILETESWNKEEYRERAAVT</sequence>
<dbReference type="InterPro" id="IPR015421">
    <property type="entry name" value="PyrdxlP-dep_Trfase_major"/>
</dbReference>
<keyword evidence="2 4" id="KW-0378">Hydrolase</keyword>
<dbReference type="GO" id="GO:0019441">
    <property type="term" value="P:L-tryptophan catabolic process to kynurenine"/>
    <property type="evidence" value="ECO:0007669"/>
    <property type="project" value="TreeGrafter"/>
</dbReference>
<dbReference type="EC" id="3.7.1.3" evidence="4"/>
<keyword evidence="5" id="KW-0808">Transferase</keyword>
<dbReference type="PANTHER" id="PTHR14084:SF0">
    <property type="entry name" value="KYNURENINASE"/>
    <property type="match status" value="1"/>
</dbReference>
<reference evidence="5 6" key="1">
    <citation type="submission" date="2018-08" db="EMBL/GenBank/DDBJ databases">
        <title>Henriciella mobilis sp. nov., isolated from seawater.</title>
        <authorList>
            <person name="Cheng H."/>
            <person name="Wu Y.-H."/>
            <person name="Xu X.-W."/>
            <person name="Guo L.-L."/>
        </authorList>
    </citation>
    <scope>NUCLEOTIDE SEQUENCE [LARGE SCALE GENOMIC DNA]</scope>
    <source>
        <strain evidence="5 6">CCUG66934</strain>
    </source>
</reference>
<dbReference type="OrthoDB" id="9812626at2"/>
<dbReference type="GO" id="GO:0043420">
    <property type="term" value="P:anthranilate metabolic process"/>
    <property type="evidence" value="ECO:0007669"/>
    <property type="project" value="TreeGrafter"/>
</dbReference>
<dbReference type="GO" id="GO:0009435">
    <property type="term" value="P:NAD+ biosynthetic process"/>
    <property type="evidence" value="ECO:0007669"/>
    <property type="project" value="UniProtKB-UniPathway"/>
</dbReference>
<dbReference type="GO" id="GO:0097053">
    <property type="term" value="P:L-kynurenine catabolic process"/>
    <property type="evidence" value="ECO:0007669"/>
    <property type="project" value="UniProtKB-UniPathway"/>
</dbReference>
<name>A0A399R1U0_9PROT</name>
<evidence type="ECO:0000256" key="1">
    <source>
        <dbReference type="ARBA" id="ARBA00022642"/>
    </source>
</evidence>
<evidence type="ECO:0000256" key="4">
    <source>
        <dbReference type="PIRNR" id="PIRNR038800"/>
    </source>
</evidence>
<comment type="catalytic activity">
    <reaction evidence="4">
        <text>3-hydroxy-L-kynurenine + H2O = 3-hydroxyanthranilate + L-alanine + H(+)</text>
        <dbReference type="Rhea" id="RHEA:25143"/>
        <dbReference type="ChEBI" id="CHEBI:15377"/>
        <dbReference type="ChEBI" id="CHEBI:15378"/>
        <dbReference type="ChEBI" id="CHEBI:36559"/>
        <dbReference type="ChEBI" id="CHEBI:57972"/>
        <dbReference type="ChEBI" id="CHEBI:58125"/>
        <dbReference type="EC" id="3.7.1.3"/>
    </reaction>
</comment>
<dbReference type="GO" id="GO:0030429">
    <property type="term" value="F:kynureninase activity"/>
    <property type="evidence" value="ECO:0007669"/>
    <property type="project" value="UniProtKB-EC"/>
</dbReference>
<organism evidence="5 6">
    <name type="scientific">Henriciella barbarensis</name>
    <dbReference type="NCBI Taxonomy" id="86342"/>
    <lineage>
        <taxon>Bacteria</taxon>
        <taxon>Pseudomonadati</taxon>
        <taxon>Pseudomonadota</taxon>
        <taxon>Alphaproteobacteria</taxon>
        <taxon>Hyphomonadales</taxon>
        <taxon>Hyphomonadaceae</taxon>
        <taxon>Henriciella</taxon>
    </lineage>
</organism>
<dbReference type="UniPathway" id="UPA00253">
    <property type="reaction ID" value="UER00329"/>
</dbReference>
<dbReference type="PIRSF" id="PIRSF038800">
    <property type="entry name" value="KYNU"/>
    <property type="match status" value="1"/>
</dbReference>
<keyword evidence="5" id="KW-0032">Aminotransferase</keyword>
<comment type="cofactor">
    <cofactor evidence="4">
        <name>pyridoxal 5'-phosphate</name>
        <dbReference type="ChEBI" id="CHEBI:597326"/>
    </cofactor>
</comment>
<evidence type="ECO:0000313" key="6">
    <source>
        <dbReference type="Proteomes" id="UP000265431"/>
    </source>
</evidence>
<dbReference type="AlphaFoldDB" id="A0A399R1U0"/>
<keyword evidence="3 4" id="KW-0663">Pyridoxal phosphate</keyword>
<comment type="similarity">
    <text evidence="4">Belongs to the kynureninase family.</text>
</comment>
<comment type="function">
    <text evidence="4">Catalyzes the cleavage of L-kynurenine (L-Kyn) and L-3-hydroxykynurenine (L-3OHKyn) into anthranilic acid (AA) and 3-hydroxyanthranilic acid (3-OHAA), respectively.</text>
</comment>
<keyword evidence="6" id="KW-1185">Reference proteome</keyword>
<dbReference type="RefSeq" id="WP_119379654.1">
    <property type="nucleotide sequence ID" value="NZ_QWGB01000005.1"/>
</dbReference>
<dbReference type="Gene3D" id="3.40.640.10">
    <property type="entry name" value="Type I PLP-dependent aspartate aminotransferase-like (Major domain)"/>
    <property type="match status" value="1"/>
</dbReference>
<dbReference type="GO" id="GO:0005737">
    <property type="term" value="C:cytoplasm"/>
    <property type="evidence" value="ECO:0007669"/>
    <property type="project" value="InterPro"/>
</dbReference>
<protein>
    <recommendedName>
        <fullName evidence="4">Kynureninase</fullName>
        <ecNumber evidence="4">3.7.1.3</ecNumber>
    </recommendedName>
</protein>
<comment type="pathway">
    <text evidence="4">Amino-acid degradation; L-kynurenine degradation; L-alanine and anthranilate from L-kynurenine: step 1/1.</text>
</comment>
<dbReference type="InterPro" id="IPR015422">
    <property type="entry name" value="PyrdxlP-dep_Trfase_small"/>
</dbReference>
<dbReference type="Proteomes" id="UP000265431">
    <property type="component" value="Unassembled WGS sequence"/>
</dbReference>
<comment type="catalytic activity">
    <reaction evidence="4">
        <text>L-kynurenine + H2O = anthranilate + L-alanine + H(+)</text>
        <dbReference type="Rhea" id="RHEA:16813"/>
        <dbReference type="ChEBI" id="CHEBI:15377"/>
        <dbReference type="ChEBI" id="CHEBI:15378"/>
        <dbReference type="ChEBI" id="CHEBI:16567"/>
        <dbReference type="ChEBI" id="CHEBI:57959"/>
        <dbReference type="ChEBI" id="CHEBI:57972"/>
        <dbReference type="EC" id="3.7.1.3"/>
    </reaction>
</comment>
<keyword evidence="1 4" id="KW-0662">Pyridine nucleotide biosynthesis</keyword>
<evidence type="ECO:0000313" key="5">
    <source>
        <dbReference type="EMBL" id="RIJ24464.1"/>
    </source>
</evidence>
<dbReference type="InterPro" id="IPR010111">
    <property type="entry name" value="Kynureninase"/>
</dbReference>
<dbReference type="SUPFAM" id="SSF53383">
    <property type="entry name" value="PLP-dependent transferases"/>
    <property type="match status" value="1"/>
</dbReference>
<dbReference type="EMBL" id="QWGB01000005">
    <property type="protein sequence ID" value="RIJ24464.1"/>
    <property type="molecule type" value="Genomic_DNA"/>
</dbReference>
<dbReference type="Gene3D" id="3.90.1150.10">
    <property type="entry name" value="Aspartate Aminotransferase, domain 1"/>
    <property type="match status" value="1"/>
</dbReference>
<dbReference type="PANTHER" id="PTHR14084">
    <property type="entry name" value="KYNURENINASE"/>
    <property type="match status" value="1"/>
</dbReference>
<dbReference type="InterPro" id="IPR015424">
    <property type="entry name" value="PyrdxlP-dep_Trfase"/>
</dbReference>
<evidence type="ECO:0000256" key="2">
    <source>
        <dbReference type="ARBA" id="ARBA00022801"/>
    </source>
</evidence>
<gene>
    <name evidence="5" type="ORF">D1224_09580</name>
</gene>